<evidence type="ECO:0000259" key="2">
    <source>
        <dbReference type="Pfam" id="PF16107"/>
    </source>
</evidence>
<gene>
    <name evidence="3" type="ORF">E6C60_3000</name>
</gene>
<keyword evidence="1" id="KW-0472">Membrane</keyword>
<name>A0A4P8XPV5_9BACL</name>
<evidence type="ECO:0000256" key="1">
    <source>
        <dbReference type="SAM" id="Phobius"/>
    </source>
</evidence>
<evidence type="ECO:0000313" key="4">
    <source>
        <dbReference type="Proteomes" id="UP000300879"/>
    </source>
</evidence>
<proteinExistence type="predicted"/>
<dbReference type="RefSeq" id="WP_138226543.1">
    <property type="nucleotide sequence ID" value="NZ_CP040396.1"/>
</dbReference>
<feature type="transmembrane region" description="Helical" evidence="1">
    <location>
        <begin position="6"/>
        <end position="22"/>
    </location>
</feature>
<keyword evidence="4" id="KW-1185">Reference proteome</keyword>
<protein>
    <recommendedName>
        <fullName evidence="2">DUF4825 domain-containing protein</fullName>
    </recommendedName>
</protein>
<dbReference type="EMBL" id="CP040396">
    <property type="protein sequence ID" value="QCT03711.1"/>
    <property type="molecule type" value="Genomic_DNA"/>
</dbReference>
<dbReference type="OrthoDB" id="2437505at2"/>
<accession>A0A4P8XPV5</accession>
<dbReference type="AlphaFoldDB" id="A0A4P8XPV5"/>
<dbReference type="Proteomes" id="UP000300879">
    <property type="component" value="Chromosome"/>
</dbReference>
<evidence type="ECO:0000313" key="3">
    <source>
        <dbReference type="EMBL" id="QCT03711.1"/>
    </source>
</evidence>
<organism evidence="3 4">
    <name type="scientific">Paenibacillus algicola</name>
    <dbReference type="NCBI Taxonomy" id="2565926"/>
    <lineage>
        <taxon>Bacteria</taxon>
        <taxon>Bacillati</taxon>
        <taxon>Bacillota</taxon>
        <taxon>Bacilli</taxon>
        <taxon>Bacillales</taxon>
        <taxon>Paenibacillaceae</taxon>
        <taxon>Paenibacillus</taxon>
    </lineage>
</organism>
<keyword evidence="1" id="KW-1133">Transmembrane helix</keyword>
<keyword evidence="1" id="KW-0812">Transmembrane</keyword>
<dbReference type="InterPro" id="IPR032250">
    <property type="entry name" value="DUF4825"/>
</dbReference>
<dbReference type="KEGG" id="palo:E6C60_3000"/>
<reference evidence="3 4" key="1">
    <citation type="submission" date="2019-05" db="EMBL/GenBank/DDBJ databases">
        <authorList>
            <person name="Chen C."/>
        </authorList>
    </citation>
    <scope>NUCLEOTIDE SEQUENCE [LARGE SCALE GENOMIC DNA]</scope>
    <source>
        <strain evidence="3 4">HB172198</strain>
    </source>
</reference>
<feature type="domain" description="DUF4825" evidence="2">
    <location>
        <begin position="53"/>
        <end position="134"/>
    </location>
</feature>
<dbReference type="Pfam" id="PF16107">
    <property type="entry name" value="DUF4825"/>
    <property type="match status" value="1"/>
</dbReference>
<sequence length="189" mass="22092">MRRKDYWIAALFVIALAGFFYMEGEVKPSRALDAARYEQAQQDPLTHDIHAALQQRGKYMGSVSTLTGLNQELPYRDLEYTYQLYPEKLTAQLHFKRPSDEVEQGFFRRMIMYNATANLGLVDNMEAMDFHFPDAVYSVQRSQLMSWYGLHSHAELTEIEVWKAIVQEQVRRPDRVDAFYEQVVEISVP</sequence>